<keyword evidence="16" id="KW-0732">Signal</keyword>
<dbReference type="GO" id="GO:0005789">
    <property type="term" value="C:endoplasmic reticulum membrane"/>
    <property type="evidence" value="ECO:0007669"/>
    <property type="project" value="UniProtKB-SubCell"/>
</dbReference>
<dbReference type="OMA" id="VWDSKIT"/>
<evidence type="ECO:0000256" key="3">
    <source>
        <dbReference type="ARBA" id="ARBA00010600"/>
    </source>
</evidence>
<keyword evidence="11 14" id="KW-0472">Membrane</keyword>
<comment type="caution">
    <text evidence="14">Lacks conserved residue(s) required for the propagation of feature annotation.</text>
</comment>
<evidence type="ECO:0000256" key="8">
    <source>
        <dbReference type="ARBA" id="ARBA00022692"/>
    </source>
</evidence>
<keyword evidence="18" id="KW-1185">Reference proteome</keyword>
<evidence type="ECO:0000256" key="5">
    <source>
        <dbReference type="ARBA" id="ARBA00018512"/>
    </source>
</evidence>
<comment type="similarity">
    <text evidence="3 14">Belongs to the ALG10 glucosyltransferase family.</text>
</comment>
<feature type="chain" id="PRO_5004651072" description="Dol-P-Glc:Glc(2)Man(9)GlcNAc(2)-PP-Dol alpha-1,2-glucosyltransferase" evidence="16">
    <location>
        <begin position="20"/>
        <end position="476"/>
    </location>
</feature>
<organism evidence="17 18">
    <name type="scientific">Pyronema omphalodes (strain CBS 100304)</name>
    <name type="common">Pyronema confluens</name>
    <dbReference type="NCBI Taxonomy" id="1076935"/>
    <lineage>
        <taxon>Eukaryota</taxon>
        <taxon>Fungi</taxon>
        <taxon>Dikarya</taxon>
        <taxon>Ascomycota</taxon>
        <taxon>Pezizomycotina</taxon>
        <taxon>Pezizomycetes</taxon>
        <taxon>Pezizales</taxon>
        <taxon>Pyronemataceae</taxon>
        <taxon>Pyronema</taxon>
    </lineage>
</organism>
<proteinExistence type="inferred from homology"/>
<keyword evidence="10 14" id="KW-1133">Transmembrane helix</keyword>
<feature type="transmembrane region" description="Helical" evidence="14">
    <location>
        <begin position="294"/>
        <end position="315"/>
    </location>
</feature>
<dbReference type="OrthoDB" id="4769at2759"/>
<evidence type="ECO:0000313" key="18">
    <source>
        <dbReference type="Proteomes" id="UP000018144"/>
    </source>
</evidence>
<dbReference type="Pfam" id="PF04922">
    <property type="entry name" value="DIE2_ALG10"/>
    <property type="match status" value="1"/>
</dbReference>
<gene>
    <name evidence="17" type="ORF">PCON_01816</name>
</gene>
<evidence type="ECO:0000256" key="7">
    <source>
        <dbReference type="ARBA" id="ARBA00022679"/>
    </source>
</evidence>
<evidence type="ECO:0000256" key="6">
    <source>
        <dbReference type="ARBA" id="ARBA00022676"/>
    </source>
</evidence>
<dbReference type="GO" id="GO:0006488">
    <property type="term" value="P:dolichol-linked oligosaccharide biosynthetic process"/>
    <property type="evidence" value="ECO:0007669"/>
    <property type="project" value="UniProtKB-UniRule"/>
</dbReference>
<feature type="signal peptide" evidence="16">
    <location>
        <begin position="1"/>
        <end position="19"/>
    </location>
</feature>
<evidence type="ECO:0000256" key="14">
    <source>
        <dbReference type="PIRNR" id="PIRNR028810"/>
    </source>
</evidence>
<evidence type="ECO:0000256" key="10">
    <source>
        <dbReference type="ARBA" id="ARBA00022989"/>
    </source>
</evidence>
<keyword evidence="9" id="KW-0256">Endoplasmic reticulum</keyword>
<evidence type="ECO:0000256" key="4">
    <source>
        <dbReference type="ARBA" id="ARBA00011967"/>
    </source>
</evidence>
<evidence type="ECO:0000256" key="16">
    <source>
        <dbReference type="SAM" id="SignalP"/>
    </source>
</evidence>
<keyword evidence="7 17" id="KW-0808">Transferase</keyword>
<evidence type="ECO:0000256" key="2">
    <source>
        <dbReference type="ARBA" id="ARBA00004922"/>
    </source>
</evidence>
<evidence type="ECO:0000256" key="13">
    <source>
        <dbReference type="ARBA" id="ARBA00048064"/>
    </source>
</evidence>
<evidence type="ECO:0000256" key="9">
    <source>
        <dbReference type="ARBA" id="ARBA00022824"/>
    </source>
</evidence>
<comment type="subcellular location">
    <subcellularLocation>
        <location evidence="1">Endoplasmic reticulum membrane</location>
        <topology evidence="1">Multi-pass membrane protein</topology>
    </subcellularLocation>
</comment>
<protein>
    <recommendedName>
        <fullName evidence="5 14">Dol-P-Glc:Glc(2)Man(9)GlcNAc(2)-PP-Dol alpha-1,2-glucosyltransferase</fullName>
        <ecNumber evidence="4 14">2.4.1.256</ecNumber>
    </recommendedName>
</protein>
<feature type="region of interest" description="Disordered" evidence="15">
    <location>
        <begin position="196"/>
        <end position="216"/>
    </location>
</feature>
<comment type="function">
    <text evidence="12">Dol-P-Glc:Glc(2)Man(9)GlcNAc(2)-PP-Dol alpha-1,2-glucosyltransferase that operates in the biosynthetic pathway of dolichol-linked oligosaccharides, the glycan precursors employed in protein asparagine (N)-glycosylation. The assembly of dolichol-linked oligosaccharides begins on the cytosolic side of the endoplasmic reticulum membrane and finishes in its lumen. The sequential addition of sugars to dolichol pyrophosphate produces dolichol-linked oligosaccharides containing fourteen sugars, including two GlcNAcs, nine mannoses and three glucoses. Once assembled, the oligosaccharide is transferred from the lipid to nascent proteins by oligosaccharyltransferases. In the lumen of the endoplasmic reticulum, adds the third and last glucose residue from dolichyl phosphate glucose (Dol-P-Glc) onto the lipid-linked oligosaccharide intermediate Glc(2)Man(9)GlcNAc(2)-PP-Dol to produce Glc(3)Man(9)GlcNAc(2)-PP-Dol.</text>
</comment>
<accession>U4KUC8</accession>
<dbReference type="eggNOG" id="KOG2642">
    <property type="taxonomic scope" value="Eukaryota"/>
</dbReference>
<keyword evidence="6 14" id="KW-0328">Glycosyltransferase</keyword>
<dbReference type="EMBL" id="HF935198">
    <property type="protein sequence ID" value="CCX04311.1"/>
    <property type="molecule type" value="Genomic_DNA"/>
</dbReference>
<feature type="transmembrane region" description="Helical" evidence="14">
    <location>
        <begin position="435"/>
        <end position="458"/>
    </location>
</feature>
<dbReference type="Proteomes" id="UP000018144">
    <property type="component" value="Unassembled WGS sequence"/>
</dbReference>
<dbReference type="STRING" id="1076935.U4KUC8"/>
<name>U4KUC8_PYROM</name>
<feature type="transmembrane region" description="Helical" evidence="14">
    <location>
        <begin position="120"/>
        <end position="148"/>
    </location>
</feature>
<reference evidence="17 18" key="1">
    <citation type="journal article" date="2013" name="PLoS Genet.">
        <title>The genome and development-dependent transcriptomes of Pyronema confluens: a window into fungal evolution.</title>
        <authorList>
            <person name="Traeger S."/>
            <person name="Altegoer F."/>
            <person name="Freitag M."/>
            <person name="Gabaldon T."/>
            <person name="Kempken F."/>
            <person name="Kumar A."/>
            <person name="Marcet-Houben M."/>
            <person name="Poggeler S."/>
            <person name="Stajich J.E."/>
            <person name="Nowrousian M."/>
        </authorList>
    </citation>
    <scope>NUCLEOTIDE SEQUENCE [LARGE SCALE GENOMIC DNA]</scope>
    <source>
        <strain evidence="18">CBS 100304</strain>
        <tissue evidence="17">Vegetative mycelium</tissue>
    </source>
</reference>
<evidence type="ECO:0000313" key="17">
    <source>
        <dbReference type="EMBL" id="CCX04311.1"/>
    </source>
</evidence>
<dbReference type="UniPathway" id="UPA00378"/>
<feature type="transmembrane region" description="Helical" evidence="14">
    <location>
        <begin position="78"/>
        <end position="99"/>
    </location>
</feature>
<dbReference type="InterPro" id="IPR016900">
    <property type="entry name" value="Alg10"/>
</dbReference>
<feature type="transmembrane region" description="Helical" evidence="14">
    <location>
        <begin position="398"/>
        <end position="415"/>
    </location>
</feature>
<comment type="catalytic activity">
    <reaction evidence="13">
        <text>an alpha-D-Glc-(1-&gt;3)-alpha-D-Glc-(1-&gt;3)-alpha-D-Man-(1-&gt;2)-alpha-D-Man-(1-&gt;2)-alpha-D-Man-(1-&gt;3)-[alpha-D-Man-(1-&gt;2)-alpha-D-Man-(1-&gt;3)-[alpha-D-Man-(1-&gt;2)-alpha-D-Man-(1-&gt;6)]-alpha-D-Man-(1-&gt;6)]-beta-D-Man-(1-&gt;4)-beta-D-GlcNAc-(1-&gt;4)-alpha-D-GlcNAc-diphospho-di-trans,poly-cis-dolichol + a di-trans,poly-cis-dolichyl beta-D-glucosyl phosphate = a alpha-D-Glc-(1-&gt;2)-alpha-D-Glc-(1-&gt;3)-alpha-D-Glc-(1-&gt;3)-alpha-D-Man-(1-&gt;2)-alpha-D-Man-(1-&gt;2)-alpha-D-Man-(1-&gt;3)-[alpha-D-Man-(1-&gt;2)-alpha-D-Man-(1-&gt;3)-[alpha-D-Man-(1-&gt;2)-alpha-D-Man-(1-&gt;6)]-alpha-D-Man-(1-&gt;6)]-beta-D-Man-(1-&gt;4)-beta-D-GlcNAc-(1-&gt;4)-alpha-D-GlcNAc-diphospho-di-trans,poly-cis-dolichol + a di-trans,poly-cis-dolichyl phosphate + H(+)</text>
        <dbReference type="Rhea" id="RHEA:29543"/>
        <dbReference type="Rhea" id="RHEA-COMP:19498"/>
        <dbReference type="Rhea" id="RHEA-COMP:19502"/>
        <dbReference type="Rhea" id="RHEA-COMP:19512"/>
        <dbReference type="Rhea" id="RHEA-COMP:19522"/>
        <dbReference type="ChEBI" id="CHEBI:15378"/>
        <dbReference type="ChEBI" id="CHEBI:57525"/>
        <dbReference type="ChEBI" id="CHEBI:57683"/>
        <dbReference type="ChEBI" id="CHEBI:132522"/>
        <dbReference type="ChEBI" id="CHEBI:132523"/>
        <dbReference type="EC" id="2.4.1.256"/>
    </reaction>
    <physiologicalReaction direction="left-to-right" evidence="13">
        <dbReference type="Rhea" id="RHEA:29544"/>
    </physiologicalReaction>
</comment>
<dbReference type="PANTHER" id="PTHR12989:SF10">
    <property type="entry name" value="DOL-P-GLC:GLC(2)MAN(9)GLCNAC(2)-PP-DOL ALPHA-1,2-GLUCOSYLTRANSFERASE-RELATED"/>
    <property type="match status" value="1"/>
</dbReference>
<dbReference type="PANTHER" id="PTHR12989">
    <property type="entry name" value="ALPHA-1,2-GLUCOSYLTRANSFERASE ALG10"/>
    <property type="match status" value="1"/>
</dbReference>
<evidence type="ECO:0000256" key="15">
    <source>
        <dbReference type="SAM" id="MobiDB-lite"/>
    </source>
</evidence>
<dbReference type="AlphaFoldDB" id="U4KUC8"/>
<dbReference type="EC" id="2.4.1.256" evidence="4 14"/>
<keyword evidence="8 14" id="KW-0812">Transmembrane</keyword>
<evidence type="ECO:0000256" key="12">
    <source>
        <dbReference type="ARBA" id="ARBA00044727"/>
    </source>
</evidence>
<feature type="transmembrane region" description="Helical" evidence="14">
    <location>
        <begin position="160"/>
        <end position="186"/>
    </location>
</feature>
<sequence>MHPLALRLSVLAIILAATSKKIGRIIPEPYLDEVFHIPQAQAYCRNAFDVWDPKLTTPAGLYILSYPLRFFDACSPQFLRGINAFGIAYALPVVVYLIWQTLHEEGSALDGIASQVAMNVALFPVLYFFGGLYYTDVWSTIFVMAAYLATLRMKPWVAGVFAWISLWFRQTNIVWVAFMAGVYAVCRVAELEEEHTGKSAAEEQKKPDTKENENPGWLKEVKLHDPNISGNIKSIDFVRTPLSILVVALRYLPSLLVSMIPYILVLLSFVVFLVSNNFTIVLGDATAHQASIHIPQLLYFTAATTFFSFPLYLPLVPRMIRRLPSPITIILLAAMSYAVYYNTVLHPYLMADNRHYAFYVFRKLLLRFPPYSLLVPAPAYLVAMYLQREALNVTLSWAIFYVAATTITLISAPLVEPRYFIIAWTVWRVHVKEMRMWVLLMEAAWLVVVNAVTIYLFLMKPFEWAHEPGVLQRFMW</sequence>
<dbReference type="PIRSF" id="PIRSF028810">
    <property type="entry name" value="Alpha1_2_glucosyltferase_Alg10"/>
    <property type="match status" value="1"/>
</dbReference>
<evidence type="ECO:0000256" key="1">
    <source>
        <dbReference type="ARBA" id="ARBA00004477"/>
    </source>
</evidence>
<dbReference type="GO" id="GO:0106073">
    <property type="term" value="F:dolichyl pyrophosphate Glc2Man9GlcNAc2 alpha-1,2-glucosyltransferase activity"/>
    <property type="evidence" value="ECO:0007669"/>
    <property type="project" value="UniProtKB-UniRule"/>
</dbReference>
<comment type="pathway">
    <text evidence="2">Protein modification; protein glycosylation.</text>
</comment>
<feature type="transmembrane region" description="Helical" evidence="14">
    <location>
        <begin position="251"/>
        <end position="274"/>
    </location>
</feature>
<evidence type="ECO:0000256" key="11">
    <source>
        <dbReference type="ARBA" id="ARBA00023136"/>
    </source>
</evidence>
<feature type="transmembrane region" description="Helical" evidence="14">
    <location>
        <begin position="327"/>
        <end position="348"/>
    </location>
</feature>